<dbReference type="EMBL" id="CM042011">
    <property type="protein sequence ID" value="KAI3765861.1"/>
    <property type="molecule type" value="Genomic_DNA"/>
</dbReference>
<evidence type="ECO:0000313" key="1">
    <source>
        <dbReference type="EMBL" id="KAI3765861.1"/>
    </source>
</evidence>
<reference evidence="2" key="1">
    <citation type="journal article" date="2022" name="Mol. Ecol. Resour.">
        <title>The genomes of chicory, endive, great burdock and yacon provide insights into Asteraceae palaeo-polyploidization history and plant inulin production.</title>
        <authorList>
            <person name="Fan W."/>
            <person name="Wang S."/>
            <person name="Wang H."/>
            <person name="Wang A."/>
            <person name="Jiang F."/>
            <person name="Liu H."/>
            <person name="Zhao H."/>
            <person name="Xu D."/>
            <person name="Zhang Y."/>
        </authorList>
    </citation>
    <scope>NUCLEOTIDE SEQUENCE [LARGE SCALE GENOMIC DNA]</scope>
    <source>
        <strain evidence="2">cv. Punajuju</strain>
    </source>
</reference>
<name>A0ACB9F4I9_CICIN</name>
<evidence type="ECO:0000313" key="2">
    <source>
        <dbReference type="Proteomes" id="UP001055811"/>
    </source>
</evidence>
<reference evidence="1 2" key="2">
    <citation type="journal article" date="2022" name="Mol. Ecol. Resour.">
        <title>The genomes of chicory, endive, great burdock and yacon provide insights into Asteraceae paleo-polyploidization history and plant inulin production.</title>
        <authorList>
            <person name="Fan W."/>
            <person name="Wang S."/>
            <person name="Wang H."/>
            <person name="Wang A."/>
            <person name="Jiang F."/>
            <person name="Liu H."/>
            <person name="Zhao H."/>
            <person name="Xu D."/>
            <person name="Zhang Y."/>
        </authorList>
    </citation>
    <scope>NUCLEOTIDE SEQUENCE [LARGE SCALE GENOMIC DNA]</scope>
    <source>
        <strain evidence="2">cv. Punajuju</strain>
        <tissue evidence="1">Leaves</tissue>
    </source>
</reference>
<protein>
    <submittedName>
        <fullName evidence="1">Uncharacterized protein</fullName>
    </submittedName>
</protein>
<gene>
    <name evidence="1" type="ORF">L2E82_15907</name>
</gene>
<accession>A0ACB9F4I9</accession>
<organism evidence="1 2">
    <name type="scientific">Cichorium intybus</name>
    <name type="common">Chicory</name>
    <dbReference type="NCBI Taxonomy" id="13427"/>
    <lineage>
        <taxon>Eukaryota</taxon>
        <taxon>Viridiplantae</taxon>
        <taxon>Streptophyta</taxon>
        <taxon>Embryophyta</taxon>
        <taxon>Tracheophyta</taxon>
        <taxon>Spermatophyta</taxon>
        <taxon>Magnoliopsida</taxon>
        <taxon>eudicotyledons</taxon>
        <taxon>Gunneridae</taxon>
        <taxon>Pentapetalae</taxon>
        <taxon>asterids</taxon>
        <taxon>campanulids</taxon>
        <taxon>Asterales</taxon>
        <taxon>Asteraceae</taxon>
        <taxon>Cichorioideae</taxon>
        <taxon>Cichorieae</taxon>
        <taxon>Cichoriinae</taxon>
        <taxon>Cichorium</taxon>
    </lineage>
</organism>
<sequence length="249" mass="28307">MQAHYVKNPGGNEVIRRMALRRIGTINEINTVAHDNKERDHCRLKNCTASCFSFPISQIFHTTSISPAMSEDDIPGACFDNEQWKRPSSQSATTVVASPATSVPPPPVGDSASNSVHFPSAIPWRSRTRRATIRFLYLKRELFGIVRSLRIESTLDTPAKIIGSLKIFAYHFRLGRQEDAHEFLRYVIDACHTTCLRLKKLQQQRRKYVSNGGGHTFNGSTVVKEIFGGALQIYRAWWLMRKWILVLMC</sequence>
<comment type="caution">
    <text evidence="1">The sequence shown here is derived from an EMBL/GenBank/DDBJ whole genome shotgun (WGS) entry which is preliminary data.</text>
</comment>
<keyword evidence="2" id="KW-1185">Reference proteome</keyword>
<proteinExistence type="predicted"/>
<dbReference type="Proteomes" id="UP001055811">
    <property type="component" value="Linkage Group LG03"/>
</dbReference>